<keyword evidence="3" id="KW-1185">Reference proteome</keyword>
<feature type="chain" id="PRO_5045573953" description="Secreted protein" evidence="1">
    <location>
        <begin position="34"/>
        <end position="182"/>
    </location>
</feature>
<evidence type="ECO:0000256" key="1">
    <source>
        <dbReference type="SAM" id="SignalP"/>
    </source>
</evidence>
<keyword evidence="1" id="KW-0732">Signal</keyword>
<accession>A0ABV9FSZ1</accession>
<dbReference type="RefSeq" id="WP_378416665.1">
    <property type="nucleotide sequence ID" value="NZ_JBHSFO010000004.1"/>
</dbReference>
<protein>
    <recommendedName>
        <fullName evidence="4">Secreted protein</fullName>
    </recommendedName>
</protein>
<proteinExistence type="predicted"/>
<feature type="signal peptide" evidence="1">
    <location>
        <begin position="1"/>
        <end position="33"/>
    </location>
</feature>
<evidence type="ECO:0000313" key="3">
    <source>
        <dbReference type="Proteomes" id="UP001595914"/>
    </source>
</evidence>
<evidence type="ECO:0000313" key="2">
    <source>
        <dbReference type="EMBL" id="MFC4604120.1"/>
    </source>
</evidence>
<name>A0ABV9FSZ1_9NOCA</name>
<sequence>MSSSTLKRIAGAAAVTAATTAALGLAMPATASAAPTTAPVITSTVSGGDVTFTLKDNNTGVLDGCAAALVDASAAVEISGLLGNITDPANLLTVLNSGVIKGTPGITTALKRSVTQTVLDVPNGVYAVVGACAGVGKETMTAISPVIMPSGIGSASSVLDFGSTVLENPESIPLFLTLAGIS</sequence>
<reference evidence="3" key="1">
    <citation type="journal article" date="2019" name="Int. J. Syst. Evol. Microbiol.">
        <title>The Global Catalogue of Microorganisms (GCM) 10K type strain sequencing project: providing services to taxonomists for standard genome sequencing and annotation.</title>
        <authorList>
            <consortium name="The Broad Institute Genomics Platform"/>
            <consortium name="The Broad Institute Genome Sequencing Center for Infectious Disease"/>
            <person name="Wu L."/>
            <person name="Ma J."/>
        </authorList>
    </citation>
    <scope>NUCLEOTIDE SEQUENCE [LARGE SCALE GENOMIC DNA]</scope>
    <source>
        <strain evidence="3">CCUG 54520</strain>
    </source>
</reference>
<dbReference type="Proteomes" id="UP001595914">
    <property type="component" value="Unassembled WGS sequence"/>
</dbReference>
<evidence type="ECO:0008006" key="4">
    <source>
        <dbReference type="Google" id="ProtNLM"/>
    </source>
</evidence>
<gene>
    <name evidence="2" type="ORF">ACFO6S_10530</name>
</gene>
<organism evidence="2 3">
    <name type="scientific">Rhodococcus kronopolitis</name>
    <dbReference type="NCBI Taxonomy" id="1460226"/>
    <lineage>
        <taxon>Bacteria</taxon>
        <taxon>Bacillati</taxon>
        <taxon>Actinomycetota</taxon>
        <taxon>Actinomycetes</taxon>
        <taxon>Mycobacteriales</taxon>
        <taxon>Nocardiaceae</taxon>
        <taxon>Rhodococcus</taxon>
    </lineage>
</organism>
<dbReference type="EMBL" id="JBHSFO010000004">
    <property type="protein sequence ID" value="MFC4604120.1"/>
    <property type="molecule type" value="Genomic_DNA"/>
</dbReference>
<comment type="caution">
    <text evidence="2">The sequence shown here is derived from an EMBL/GenBank/DDBJ whole genome shotgun (WGS) entry which is preliminary data.</text>
</comment>